<evidence type="ECO:0000259" key="5">
    <source>
        <dbReference type="Pfam" id="PF23247"/>
    </source>
</evidence>
<comment type="similarity">
    <text evidence="1">Belongs to the disease resistance NB-LRR family.</text>
</comment>
<dbReference type="InterPro" id="IPR032675">
    <property type="entry name" value="LRR_dom_sf"/>
</dbReference>
<evidence type="ECO:0000256" key="1">
    <source>
        <dbReference type="ARBA" id="ARBA00008894"/>
    </source>
</evidence>
<dbReference type="Pfam" id="PF00931">
    <property type="entry name" value="NB-ARC"/>
    <property type="match status" value="1"/>
</dbReference>
<feature type="domain" description="Disease resistance protein At4g27190-like leucine-rich repeats" evidence="5">
    <location>
        <begin position="324"/>
        <end position="401"/>
    </location>
</feature>
<evidence type="ECO:0000259" key="4">
    <source>
        <dbReference type="Pfam" id="PF00931"/>
    </source>
</evidence>
<evidence type="ECO:0000256" key="3">
    <source>
        <dbReference type="SAM" id="Coils"/>
    </source>
</evidence>
<proteinExistence type="inferred from homology"/>
<protein>
    <recommendedName>
        <fullName evidence="8">NB-ARC domain-containing protein</fullName>
    </recommendedName>
</protein>
<dbReference type="SUPFAM" id="SSF52058">
    <property type="entry name" value="L domain-like"/>
    <property type="match status" value="1"/>
</dbReference>
<comment type="caution">
    <text evidence="6">The sequence shown here is derived from an EMBL/GenBank/DDBJ whole genome shotgun (WGS) entry which is preliminary data.</text>
</comment>
<keyword evidence="3" id="KW-0175">Coiled coil</keyword>
<evidence type="ECO:0008006" key="8">
    <source>
        <dbReference type="Google" id="ProtNLM"/>
    </source>
</evidence>
<feature type="domain" description="Disease resistance protein At4g27190-like leucine-rich repeats" evidence="5">
    <location>
        <begin position="548"/>
        <end position="588"/>
    </location>
</feature>
<dbReference type="EMBL" id="JANJYJ010000007">
    <property type="protein sequence ID" value="KAK3200231.1"/>
    <property type="molecule type" value="Genomic_DNA"/>
</dbReference>
<dbReference type="SUPFAM" id="SSF52540">
    <property type="entry name" value="P-loop containing nucleoside triphosphate hydrolases"/>
    <property type="match status" value="1"/>
</dbReference>
<feature type="coiled-coil region" evidence="3">
    <location>
        <begin position="31"/>
        <end position="58"/>
    </location>
</feature>
<dbReference type="AlphaFoldDB" id="A0AAE0E135"/>
<evidence type="ECO:0000313" key="6">
    <source>
        <dbReference type="EMBL" id="KAK3200231.1"/>
    </source>
</evidence>
<evidence type="ECO:0000313" key="7">
    <source>
        <dbReference type="Proteomes" id="UP001281410"/>
    </source>
</evidence>
<organism evidence="6 7">
    <name type="scientific">Dipteronia sinensis</name>
    <dbReference type="NCBI Taxonomy" id="43782"/>
    <lineage>
        <taxon>Eukaryota</taxon>
        <taxon>Viridiplantae</taxon>
        <taxon>Streptophyta</taxon>
        <taxon>Embryophyta</taxon>
        <taxon>Tracheophyta</taxon>
        <taxon>Spermatophyta</taxon>
        <taxon>Magnoliopsida</taxon>
        <taxon>eudicotyledons</taxon>
        <taxon>Gunneridae</taxon>
        <taxon>Pentapetalae</taxon>
        <taxon>rosids</taxon>
        <taxon>malvids</taxon>
        <taxon>Sapindales</taxon>
        <taxon>Sapindaceae</taxon>
        <taxon>Hippocastanoideae</taxon>
        <taxon>Acereae</taxon>
        <taxon>Dipteronia</taxon>
    </lineage>
</organism>
<dbReference type="PRINTS" id="PR00364">
    <property type="entry name" value="DISEASERSIST"/>
</dbReference>
<keyword evidence="2" id="KW-0611">Plant defense</keyword>
<dbReference type="Pfam" id="PF23247">
    <property type="entry name" value="LRR_RPS2"/>
    <property type="match status" value="2"/>
</dbReference>
<dbReference type="Gene3D" id="3.40.50.300">
    <property type="entry name" value="P-loop containing nucleotide triphosphate hydrolases"/>
    <property type="match status" value="1"/>
</dbReference>
<dbReference type="InterPro" id="IPR050905">
    <property type="entry name" value="Plant_NBS-LRR"/>
</dbReference>
<dbReference type="PANTHER" id="PTHR33463">
    <property type="entry name" value="NB-ARC DOMAIN-CONTAINING PROTEIN-RELATED"/>
    <property type="match status" value="1"/>
</dbReference>
<sequence>MTEIVIAVAGNVVGKIAEYLVAPITLPFSYLWNYKSNVENLKKRVKMLEGRRDSVQCLVEAAGRNGRETLQHIKNWQESVNQIIPEALELINEHNPEQANIQCCKGFSCPNVKNRYQFSKKAADKLKDVVGLEQEAAGFKEVSYPTIPEQTLLQPSKGHEAFESRKSILKDIIDALLDPNVNMVGIYGMGGVGKTTLAKEVASEAKQHKLFDKIVFVEVSESPDIKIIQGVVADNLGLHFNEESVPELFSSAMGVTEEAREEDMRDTVILFPKLNRLKIENLEKLITLWPGYYIEFPSLKELTIQICPELEAFIFDEKVRVPSLEEMEISDMDNLKMIWHNELDGDSFHKLKSLEVDGCQKLMTVLPLNIRGRLLSLESLIVRSCGSLEGIFDLQGIISEERNSIAATQSRELCFSNLQELEVTDCQSLKYLFAASNVANDDYSPKFLFPKLTSMELSRLPELRSFHPGRHKVEGPVLIRLELCDCGIHDTDEDGQMQMQQLLFFVEQGQVPESLFDILKTLEVEDDDSTVLNIWDCNSLINVMPPSASFQNLTVMEVESCSSLINIGTSSAAKSLVQLTQMRILECENIIEVIGNHGGCNRG</sequence>
<dbReference type="InterPro" id="IPR002182">
    <property type="entry name" value="NB-ARC"/>
</dbReference>
<reference evidence="6" key="1">
    <citation type="journal article" date="2023" name="Plant J.">
        <title>Genome sequences and population genomics provide insights into the demographic history, inbreeding, and mutation load of two 'living fossil' tree species of Dipteronia.</title>
        <authorList>
            <person name="Feng Y."/>
            <person name="Comes H.P."/>
            <person name="Chen J."/>
            <person name="Zhu S."/>
            <person name="Lu R."/>
            <person name="Zhang X."/>
            <person name="Li P."/>
            <person name="Qiu J."/>
            <person name="Olsen K.M."/>
            <person name="Qiu Y."/>
        </authorList>
    </citation>
    <scope>NUCLEOTIDE SEQUENCE</scope>
    <source>
        <strain evidence="6">NBL</strain>
    </source>
</reference>
<feature type="domain" description="NB-ARC" evidence="4">
    <location>
        <begin position="168"/>
        <end position="239"/>
    </location>
</feature>
<dbReference type="InterPro" id="IPR057135">
    <property type="entry name" value="At4g27190-like_LRR"/>
</dbReference>
<dbReference type="InterPro" id="IPR027417">
    <property type="entry name" value="P-loop_NTPase"/>
</dbReference>
<dbReference type="Proteomes" id="UP001281410">
    <property type="component" value="Unassembled WGS sequence"/>
</dbReference>
<gene>
    <name evidence="6" type="ORF">Dsin_023646</name>
</gene>
<evidence type="ECO:0000256" key="2">
    <source>
        <dbReference type="ARBA" id="ARBA00022821"/>
    </source>
</evidence>
<name>A0AAE0E135_9ROSI</name>
<dbReference type="GO" id="GO:0043531">
    <property type="term" value="F:ADP binding"/>
    <property type="evidence" value="ECO:0007669"/>
    <property type="project" value="InterPro"/>
</dbReference>
<accession>A0AAE0E135</accession>
<dbReference type="PANTHER" id="PTHR33463:SF198">
    <property type="entry name" value="RPP4C3"/>
    <property type="match status" value="1"/>
</dbReference>
<keyword evidence="7" id="KW-1185">Reference proteome</keyword>
<dbReference type="Gene3D" id="3.80.10.10">
    <property type="entry name" value="Ribonuclease Inhibitor"/>
    <property type="match status" value="1"/>
</dbReference>